<feature type="transmembrane region" description="Helical" evidence="1">
    <location>
        <begin position="61"/>
        <end position="83"/>
    </location>
</feature>
<evidence type="ECO:0000256" key="1">
    <source>
        <dbReference type="SAM" id="Phobius"/>
    </source>
</evidence>
<evidence type="ECO:0000313" key="3">
    <source>
        <dbReference type="Proteomes" id="UP000076738"/>
    </source>
</evidence>
<keyword evidence="1" id="KW-0472">Membrane</keyword>
<accession>A0A167I3E1</accession>
<organism evidence="2 3">
    <name type="scientific">Calocera viscosa (strain TUFC12733)</name>
    <dbReference type="NCBI Taxonomy" id="1330018"/>
    <lineage>
        <taxon>Eukaryota</taxon>
        <taxon>Fungi</taxon>
        <taxon>Dikarya</taxon>
        <taxon>Basidiomycota</taxon>
        <taxon>Agaricomycotina</taxon>
        <taxon>Dacrymycetes</taxon>
        <taxon>Dacrymycetales</taxon>
        <taxon>Dacrymycetaceae</taxon>
        <taxon>Calocera</taxon>
    </lineage>
</organism>
<gene>
    <name evidence="2" type="ORF">CALVIDRAFT_311045</name>
</gene>
<dbReference type="Proteomes" id="UP000076738">
    <property type="component" value="Unassembled WGS sequence"/>
</dbReference>
<dbReference type="EMBL" id="KV417312">
    <property type="protein sequence ID" value="KZO92254.1"/>
    <property type="molecule type" value="Genomic_DNA"/>
</dbReference>
<dbReference type="AlphaFoldDB" id="A0A167I3E1"/>
<keyword evidence="3" id="KW-1185">Reference proteome</keyword>
<protein>
    <submittedName>
        <fullName evidence="2">Uncharacterized protein</fullName>
    </submittedName>
</protein>
<evidence type="ECO:0000313" key="2">
    <source>
        <dbReference type="EMBL" id="KZO92254.1"/>
    </source>
</evidence>
<keyword evidence="1" id="KW-0812">Transmembrane</keyword>
<proteinExistence type="predicted"/>
<sequence length="102" mass="11018">MFAPMLAHSSRLVARQAPLAARRGFAAAAKHGHVCPPSLLPQSAANASPQNEMPAMPVETYPLIAVVLFGTGYGIYSSVHAWFKEPDAFSHHRSAGNQQMKY</sequence>
<keyword evidence="1" id="KW-1133">Transmembrane helix</keyword>
<dbReference type="OrthoDB" id="3351879at2759"/>
<reference evidence="2 3" key="1">
    <citation type="journal article" date="2016" name="Mol. Biol. Evol.">
        <title>Comparative Genomics of Early-Diverging Mushroom-Forming Fungi Provides Insights into the Origins of Lignocellulose Decay Capabilities.</title>
        <authorList>
            <person name="Nagy L.G."/>
            <person name="Riley R."/>
            <person name="Tritt A."/>
            <person name="Adam C."/>
            <person name="Daum C."/>
            <person name="Floudas D."/>
            <person name="Sun H."/>
            <person name="Yadav J.S."/>
            <person name="Pangilinan J."/>
            <person name="Larsson K.H."/>
            <person name="Matsuura K."/>
            <person name="Barry K."/>
            <person name="Labutti K."/>
            <person name="Kuo R."/>
            <person name="Ohm R.A."/>
            <person name="Bhattacharya S.S."/>
            <person name="Shirouzu T."/>
            <person name="Yoshinaga Y."/>
            <person name="Martin F.M."/>
            <person name="Grigoriev I.V."/>
            <person name="Hibbett D.S."/>
        </authorList>
    </citation>
    <scope>NUCLEOTIDE SEQUENCE [LARGE SCALE GENOMIC DNA]</scope>
    <source>
        <strain evidence="2 3">TUFC12733</strain>
    </source>
</reference>
<name>A0A167I3E1_CALVF</name>